<gene>
    <name evidence="7" type="ORF">RJ41_15595</name>
</gene>
<dbReference type="GO" id="GO:0005886">
    <property type="term" value="C:plasma membrane"/>
    <property type="evidence" value="ECO:0007669"/>
    <property type="project" value="UniProtKB-SubCell"/>
</dbReference>
<comment type="similarity">
    <text evidence="2 6">Belongs to the 4-toluene sulfonate uptake permease (TSUP) (TC 2.A.102) family.</text>
</comment>
<dbReference type="InterPro" id="IPR051598">
    <property type="entry name" value="TSUP/Inactive_protease-like"/>
</dbReference>
<dbReference type="InterPro" id="IPR002781">
    <property type="entry name" value="TM_pro_TauE-like"/>
</dbReference>
<feature type="transmembrane region" description="Helical" evidence="6">
    <location>
        <begin position="225"/>
        <end position="246"/>
    </location>
</feature>
<evidence type="ECO:0000313" key="8">
    <source>
        <dbReference type="Proteomes" id="UP000031197"/>
    </source>
</evidence>
<dbReference type="EMBL" id="JWLW01000065">
    <property type="protein sequence ID" value="KHT44994.1"/>
    <property type="molecule type" value="Genomic_DNA"/>
</dbReference>
<reference evidence="7 8" key="1">
    <citation type="submission" date="2014-12" db="EMBL/GenBank/DDBJ databases">
        <title>Genome sequencing of Alteromonas marina AD001.</title>
        <authorList>
            <person name="Adrian T.G.S."/>
            <person name="Chan K.G."/>
        </authorList>
    </citation>
    <scope>NUCLEOTIDE SEQUENCE [LARGE SCALE GENOMIC DNA]</scope>
    <source>
        <strain evidence="7 8">AD001</strain>
    </source>
</reference>
<keyword evidence="5 6" id="KW-0472">Membrane</keyword>
<proteinExistence type="inferred from homology"/>
<feature type="transmembrane region" description="Helical" evidence="6">
    <location>
        <begin position="112"/>
        <end position="131"/>
    </location>
</feature>
<dbReference type="Proteomes" id="UP000031197">
    <property type="component" value="Unassembled WGS sequence"/>
</dbReference>
<feature type="transmembrane region" description="Helical" evidence="6">
    <location>
        <begin position="252"/>
        <end position="278"/>
    </location>
</feature>
<evidence type="ECO:0000256" key="1">
    <source>
        <dbReference type="ARBA" id="ARBA00004141"/>
    </source>
</evidence>
<keyword evidence="4 6" id="KW-1133">Transmembrane helix</keyword>
<keyword evidence="3 6" id="KW-0812">Transmembrane</keyword>
<accession>A0A0B3XZ39</accession>
<evidence type="ECO:0000256" key="2">
    <source>
        <dbReference type="ARBA" id="ARBA00009142"/>
    </source>
</evidence>
<dbReference type="RefSeq" id="WP_014976941.1">
    <property type="nucleotide sequence ID" value="NZ_JWLW01000065.1"/>
</dbReference>
<dbReference type="AlphaFoldDB" id="A0A0B3XZ39"/>
<sequence length="302" mass="32437">MISLIKQNAGKTALIVLLFLWIGSLLAQPAPIELVKEFGLFSVLGVIGAIFANATGAGGGVVFVPFFNYLSFSAQSVVATSFAIQCCGMTAGALTWAAYYKHQHKYDQYWKALPSVLMLTVPSSICGIGFAQYSSQSTRLLEHLWGGANNLHIAFGSFSILLAIAIFASIPLMKRTHFKKDLHTKDLLLLPFIGFLGGIITAWLSVGVGELVAVYLIIRGFNVTLSIASAVILSAFTVWSALPYHAFISESVVWQVVLFAGAGAIVGGTIAKFVVLAFSVQRLKLFFGIWVLILGVTSLPIL</sequence>
<evidence type="ECO:0000313" key="7">
    <source>
        <dbReference type="EMBL" id="KHT44994.1"/>
    </source>
</evidence>
<dbReference type="PANTHER" id="PTHR43701:SF2">
    <property type="entry name" value="MEMBRANE TRANSPORTER PROTEIN YJNA-RELATED"/>
    <property type="match status" value="1"/>
</dbReference>
<evidence type="ECO:0000256" key="6">
    <source>
        <dbReference type="RuleBase" id="RU363041"/>
    </source>
</evidence>
<feature type="transmembrane region" description="Helical" evidence="6">
    <location>
        <begin position="77"/>
        <end position="100"/>
    </location>
</feature>
<evidence type="ECO:0000256" key="4">
    <source>
        <dbReference type="ARBA" id="ARBA00022989"/>
    </source>
</evidence>
<dbReference type="OrthoDB" id="7594505at2"/>
<keyword evidence="6" id="KW-1003">Cell membrane</keyword>
<feature type="transmembrane region" description="Helical" evidence="6">
    <location>
        <begin position="43"/>
        <end position="70"/>
    </location>
</feature>
<feature type="transmembrane region" description="Helical" evidence="6">
    <location>
        <begin position="192"/>
        <end position="218"/>
    </location>
</feature>
<dbReference type="Pfam" id="PF01925">
    <property type="entry name" value="TauE"/>
    <property type="match status" value="1"/>
</dbReference>
<organism evidence="7 8">
    <name type="scientific">Alteromonas marina</name>
    <dbReference type="NCBI Taxonomy" id="203795"/>
    <lineage>
        <taxon>Bacteria</taxon>
        <taxon>Pseudomonadati</taxon>
        <taxon>Pseudomonadota</taxon>
        <taxon>Gammaproteobacteria</taxon>
        <taxon>Alteromonadales</taxon>
        <taxon>Alteromonadaceae</taxon>
        <taxon>Alteromonas/Salinimonas group</taxon>
        <taxon>Alteromonas</taxon>
    </lineage>
</organism>
<dbReference type="PANTHER" id="PTHR43701">
    <property type="entry name" value="MEMBRANE TRANSPORTER PROTEIN MJ0441-RELATED"/>
    <property type="match status" value="1"/>
</dbReference>
<name>A0A0B3XZ39_9ALTE</name>
<comment type="caution">
    <text evidence="7">The sequence shown here is derived from an EMBL/GenBank/DDBJ whole genome shotgun (WGS) entry which is preliminary data.</text>
</comment>
<evidence type="ECO:0000256" key="3">
    <source>
        <dbReference type="ARBA" id="ARBA00022692"/>
    </source>
</evidence>
<feature type="transmembrane region" description="Helical" evidence="6">
    <location>
        <begin position="151"/>
        <end position="172"/>
    </location>
</feature>
<keyword evidence="8" id="KW-1185">Reference proteome</keyword>
<protein>
    <recommendedName>
        <fullName evidence="6">Probable membrane transporter protein</fullName>
    </recommendedName>
</protein>
<comment type="subcellular location">
    <subcellularLocation>
        <location evidence="6">Cell membrane</location>
        <topology evidence="6">Multi-pass membrane protein</topology>
    </subcellularLocation>
    <subcellularLocation>
        <location evidence="1">Membrane</location>
        <topology evidence="1">Multi-pass membrane protein</topology>
    </subcellularLocation>
</comment>
<evidence type="ECO:0000256" key="5">
    <source>
        <dbReference type="ARBA" id="ARBA00023136"/>
    </source>
</evidence>
<feature type="transmembrane region" description="Helical" evidence="6">
    <location>
        <begin position="285"/>
        <end position="301"/>
    </location>
</feature>